<proteinExistence type="predicted"/>
<evidence type="ECO:0000256" key="1">
    <source>
        <dbReference type="SAM" id="Phobius"/>
    </source>
</evidence>
<organism evidence="2 3">
    <name type="scientific">Penicillium roqueforti (strain FM164)</name>
    <dbReference type="NCBI Taxonomy" id="1365484"/>
    <lineage>
        <taxon>Eukaryota</taxon>
        <taxon>Fungi</taxon>
        <taxon>Dikarya</taxon>
        <taxon>Ascomycota</taxon>
        <taxon>Pezizomycotina</taxon>
        <taxon>Eurotiomycetes</taxon>
        <taxon>Eurotiomycetidae</taxon>
        <taxon>Eurotiales</taxon>
        <taxon>Aspergillaceae</taxon>
        <taxon>Penicillium</taxon>
    </lineage>
</organism>
<evidence type="ECO:0000313" key="2">
    <source>
        <dbReference type="EMBL" id="CDM35722.1"/>
    </source>
</evidence>
<dbReference type="EMBL" id="HG792018">
    <property type="protein sequence ID" value="CDM35722.1"/>
    <property type="molecule type" value="Genomic_DNA"/>
</dbReference>
<feature type="transmembrane region" description="Helical" evidence="1">
    <location>
        <begin position="21"/>
        <end position="40"/>
    </location>
</feature>
<protein>
    <submittedName>
        <fullName evidence="2">Hly-III-related</fullName>
    </submittedName>
</protein>
<keyword evidence="3" id="KW-1185">Reference proteome</keyword>
<accession>W6R1L8</accession>
<dbReference type="OrthoDB" id="529367at2759"/>
<gene>
    <name evidence="2" type="ORF">PROQFM164_S04g000603</name>
</gene>
<keyword evidence="1" id="KW-0472">Membrane</keyword>
<reference evidence="2" key="1">
    <citation type="journal article" date="2014" name="Nat. Commun.">
        <title>Multiple recent horizontal transfers of a large genomic region in cheese making fungi.</title>
        <authorList>
            <person name="Cheeseman K."/>
            <person name="Ropars J."/>
            <person name="Renault P."/>
            <person name="Dupont J."/>
            <person name="Gouzy J."/>
            <person name="Branca A."/>
            <person name="Abraham A.L."/>
            <person name="Ceppi M."/>
            <person name="Conseiller E."/>
            <person name="Debuchy R."/>
            <person name="Malagnac F."/>
            <person name="Goarin A."/>
            <person name="Silar P."/>
            <person name="Lacoste S."/>
            <person name="Sallet E."/>
            <person name="Bensimon A."/>
            <person name="Giraud T."/>
            <person name="Brygoo Y."/>
        </authorList>
    </citation>
    <scope>NUCLEOTIDE SEQUENCE [LARGE SCALE GENOMIC DNA]</scope>
    <source>
        <strain evidence="2">FM164</strain>
    </source>
</reference>
<keyword evidence="1" id="KW-1133">Transmembrane helix</keyword>
<keyword evidence="1" id="KW-0812">Transmembrane</keyword>
<evidence type="ECO:0000313" key="3">
    <source>
        <dbReference type="Proteomes" id="UP000030686"/>
    </source>
</evidence>
<dbReference type="STRING" id="1365484.W6R1L8"/>
<dbReference type="AlphaFoldDB" id="W6R1L8"/>
<sequence>MPTYSYKRSLRIWRCLHMETMNIWTHLLGSVAFIAVSFTPNHSVSILKDLNFTHGDIFAFGSFLTSATCFDSTR</sequence>
<name>W6R1L8_PENRF</name>
<dbReference type="Proteomes" id="UP000030686">
    <property type="component" value="Unassembled WGS sequence"/>
</dbReference>